<sequence>MVHFTKLRLHGFKSFVETTELAIQPGMTGIVGPNGCGKSNLVEALRWVMGETSAKRMRGGEMDDVIFGGTGNRPARNVAEVQLLLDNNDRKVPAQFNNANEIEISRRIDRGMGSSYKVNGSEARARDVQILFADVSSGAHSTALVSQGRIGAIINAKPIDRRSLLEEAAGITGLHSRRHEAELRLKAAEANLSRLDDVIVTLESQLAALKKQARQATRYRNLQDHIRRAEATLSHLHWLDATSRKEHADSALQNAEAAVVTFTESAAVAATQQAEAAASLPALRQSEAEASAELQHLTISHANLGREEERVAAELAGRQQQLQDNDTDTARAQQLAADAAEAAARLTAEAAEIDETTASEAAIAEEAARAVIAANADLEECESELAQLTGAVAEGEAQLSALNRRVNDFTHRLEQLQRRREDAEAELARLREEIANDAEIQTARAALAAAEAQLEADQAALTQTEAARATASAKEIERREAHQALTAERGKLQAEADALASIFAGSDSDMWPPLIDALSVAPGYEQALGVALGEDLQVSTDAGAPVHWRDVGTDPAALALPGGLPLLSEFVTGSSALLRRLNQIGIAPDEATGRALAAELKQGQRLVTRDGAMWRWDGYTVATEAATAAATRLRQRNRLIELTGQLTDGLPVFEASAADLAWFKEESAALTEREKAARQALQVAYNAARQARDEADRAEKRAIDKNARIAALEQAVAGIASDTEEAQAQSAAVQEELAALPDLQIARDRAGELRPILAERRAKLIECRSASDRLQREAEARARRRSAVDQEVASWNARASQAERHLTDLAERRETIAAEITRLETEPARIAGERARLFDLIAAAEEKRQLAADMLAEAESALSVADRTLKTEEHRLAEARENRVRAEAMVAQATEAAETLATHIREKLECAPEQVLELAELDPGEPLPDHASTEAKVQRLLRERENIGPVNLRAEAEATELDQQLAGMQTERSDLINAISRLRQGINSLNREGRERLLAAFELVNGHFEQLFTRLFGGGKAMLRLTESEDPLEAGLEIMASPPGKKMQVMSLLSGGEQALTALALLFAVFLVNPAPICVLDEVDAPLDDANVERFCDLVDELARQTGTRFLVITHHRLTMARMDRLFGVTMAERGVSQLVSVDLQGVDLLKAAS</sequence>
<feature type="binding site" evidence="6">
    <location>
        <begin position="33"/>
        <end position="40"/>
    </location>
    <ligand>
        <name>ATP</name>
        <dbReference type="ChEBI" id="CHEBI:30616"/>
    </ligand>
</feature>
<evidence type="ECO:0000259" key="7">
    <source>
        <dbReference type="Pfam" id="PF02463"/>
    </source>
</evidence>
<evidence type="ECO:0000256" key="3">
    <source>
        <dbReference type="ARBA" id="ARBA00022840"/>
    </source>
</evidence>
<comment type="caution">
    <text evidence="8">The sequence shown here is derived from an EMBL/GenBank/DDBJ whole genome shotgun (WGS) entry which is preliminary data.</text>
</comment>
<gene>
    <name evidence="6 8" type="primary">smc</name>
    <name evidence="8" type="ORF">Q8A70_04770</name>
</gene>
<accession>A0ABU0YGX3</accession>
<dbReference type="Pfam" id="PF02463">
    <property type="entry name" value="SMC_N"/>
    <property type="match status" value="1"/>
</dbReference>
<feature type="domain" description="RecF/RecN/SMC N-terminal" evidence="7">
    <location>
        <begin position="5"/>
        <end position="1137"/>
    </location>
</feature>
<reference evidence="9" key="1">
    <citation type="submission" date="2023-08" db="EMBL/GenBank/DDBJ databases">
        <title>Rhodospirillaceae gen. nov., a novel taxon isolated from the Yangtze River Yuezi River estuary sludge.</title>
        <authorList>
            <person name="Ruan L."/>
        </authorList>
    </citation>
    <scope>NUCLEOTIDE SEQUENCE [LARGE SCALE GENOMIC DNA]</scope>
    <source>
        <strain evidence="9">R-7</strain>
    </source>
</reference>
<dbReference type="PIRSF" id="PIRSF005719">
    <property type="entry name" value="SMC"/>
    <property type="match status" value="1"/>
</dbReference>
<feature type="coiled-coil region" evidence="6">
    <location>
        <begin position="336"/>
        <end position="467"/>
    </location>
</feature>
<dbReference type="Gene3D" id="3.40.50.300">
    <property type="entry name" value="P-loop containing nucleotide triphosphate hydrolases"/>
    <property type="match status" value="2"/>
</dbReference>
<dbReference type="RefSeq" id="WP_379954374.1">
    <property type="nucleotide sequence ID" value="NZ_JAUYVI010000002.1"/>
</dbReference>
<feature type="coiled-coil region" evidence="6">
    <location>
        <begin position="951"/>
        <end position="992"/>
    </location>
</feature>
<protein>
    <recommendedName>
        <fullName evidence="6">Chromosome partition protein Smc</fullName>
    </recommendedName>
</protein>
<feature type="coiled-coil region" evidence="6">
    <location>
        <begin position="171"/>
        <end position="219"/>
    </location>
</feature>
<dbReference type="NCBIfam" id="TIGR02168">
    <property type="entry name" value="SMC_prok_B"/>
    <property type="match status" value="1"/>
</dbReference>
<organism evidence="8 9">
    <name type="scientific">Dongia sedimenti</name>
    <dbReference type="NCBI Taxonomy" id="3064282"/>
    <lineage>
        <taxon>Bacteria</taxon>
        <taxon>Pseudomonadati</taxon>
        <taxon>Pseudomonadota</taxon>
        <taxon>Alphaproteobacteria</taxon>
        <taxon>Rhodospirillales</taxon>
        <taxon>Dongiaceae</taxon>
        <taxon>Dongia</taxon>
    </lineage>
</organism>
<keyword evidence="2 6" id="KW-0547">Nucleotide-binding</keyword>
<evidence type="ECO:0000256" key="1">
    <source>
        <dbReference type="ARBA" id="ARBA00022490"/>
    </source>
</evidence>
<comment type="function">
    <text evidence="6">Required for chromosome condensation and partitioning.</text>
</comment>
<keyword evidence="4 6" id="KW-0175">Coiled coil</keyword>
<keyword evidence="3 6" id="KW-0067">ATP-binding</keyword>
<name>A0ABU0YGX3_9PROT</name>
<comment type="domain">
    <text evidence="6">Contains large globular domains required for ATP hydrolysis at each terminus and a third globular domain forming a flexible hinge near the middle of the molecule. These domains are separated by coiled-coil structures.</text>
</comment>
<dbReference type="SUPFAM" id="SSF52540">
    <property type="entry name" value="P-loop containing nucleoside triphosphate hydrolases"/>
    <property type="match status" value="1"/>
</dbReference>
<keyword evidence="5 6" id="KW-0238">DNA-binding</keyword>
<keyword evidence="9" id="KW-1185">Reference proteome</keyword>
<dbReference type="InterPro" id="IPR024704">
    <property type="entry name" value="SMC"/>
</dbReference>
<dbReference type="Proteomes" id="UP001230156">
    <property type="component" value="Unassembled WGS sequence"/>
</dbReference>
<feature type="coiled-coil region" evidence="6">
    <location>
        <begin position="681"/>
        <end position="715"/>
    </location>
</feature>
<proteinExistence type="inferred from homology"/>
<feature type="coiled-coil region" evidence="6">
    <location>
        <begin position="806"/>
        <end position="896"/>
    </location>
</feature>
<dbReference type="SUPFAM" id="SSF75553">
    <property type="entry name" value="Smc hinge domain"/>
    <property type="match status" value="1"/>
</dbReference>
<evidence type="ECO:0000256" key="2">
    <source>
        <dbReference type="ARBA" id="ARBA00022741"/>
    </source>
</evidence>
<dbReference type="InterPro" id="IPR003395">
    <property type="entry name" value="RecF/RecN/SMC_N"/>
</dbReference>
<evidence type="ECO:0000313" key="9">
    <source>
        <dbReference type="Proteomes" id="UP001230156"/>
    </source>
</evidence>
<dbReference type="PANTHER" id="PTHR43977">
    <property type="entry name" value="STRUCTURAL MAINTENANCE OF CHROMOSOMES PROTEIN 3"/>
    <property type="match status" value="1"/>
</dbReference>
<keyword evidence="1 6" id="KW-0963">Cytoplasm</keyword>
<dbReference type="EMBL" id="JAUYVI010000002">
    <property type="protein sequence ID" value="MDQ7246962.1"/>
    <property type="molecule type" value="Genomic_DNA"/>
</dbReference>
<comment type="subunit">
    <text evidence="6">Homodimer.</text>
</comment>
<evidence type="ECO:0000256" key="4">
    <source>
        <dbReference type="ARBA" id="ARBA00023054"/>
    </source>
</evidence>
<comment type="similarity">
    <text evidence="6">Belongs to the SMC family.</text>
</comment>
<dbReference type="HAMAP" id="MF_01894">
    <property type="entry name" value="Smc_prok"/>
    <property type="match status" value="1"/>
</dbReference>
<evidence type="ECO:0000313" key="8">
    <source>
        <dbReference type="EMBL" id="MDQ7246962.1"/>
    </source>
</evidence>
<evidence type="ECO:0000256" key="5">
    <source>
        <dbReference type="ARBA" id="ARBA00023125"/>
    </source>
</evidence>
<evidence type="ECO:0000256" key="6">
    <source>
        <dbReference type="HAMAP-Rule" id="MF_01894"/>
    </source>
</evidence>
<dbReference type="InterPro" id="IPR011890">
    <property type="entry name" value="SMC_prok"/>
</dbReference>
<dbReference type="InterPro" id="IPR027417">
    <property type="entry name" value="P-loop_NTPase"/>
</dbReference>
<comment type="subcellular location">
    <subcellularLocation>
        <location evidence="6">Cytoplasm</location>
    </subcellularLocation>
</comment>
<dbReference type="InterPro" id="IPR036277">
    <property type="entry name" value="SMC_hinge_sf"/>
</dbReference>